<sequence length="128" mass="13831">MGGVLILEKNNNYLPAVEGVLRGFIITVILLLIFAVVMTFVEVSSRASYIFYLITTILSIMYASIYAVRKIGKKGWLIGILVTLLYLSILYIVSIISGNSMVMGADGFARVLLAIIVGALSGIIGINL</sequence>
<organism evidence="2 3">
    <name type="scientific">Clostridium kluyveri</name>
    <dbReference type="NCBI Taxonomy" id="1534"/>
    <lineage>
        <taxon>Bacteria</taxon>
        <taxon>Bacillati</taxon>
        <taxon>Bacillota</taxon>
        <taxon>Clostridia</taxon>
        <taxon>Eubacteriales</taxon>
        <taxon>Clostridiaceae</taxon>
        <taxon>Clostridium</taxon>
    </lineage>
</organism>
<accession>A0A1L5FBM3</accession>
<name>A0A1L5FBM3_CLOKL</name>
<feature type="transmembrane region" description="Helical" evidence="1">
    <location>
        <begin position="108"/>
        <end position="126"/>
    </location>
</feature>
<keyword evidence="1" id="KW-0812">Transmembrane</keyword>
<feature type="transmembrane region" description="Helical" evidence="1">
    <location>
        <begin position="20"/>
        <end position="41"/>
    </location>
</feature>
<keyword evidence="1" id="KW-0472">Membrane</keyword>
<reference evidence="2 3" key="1">
    <citation type="submission" date="2016-12" db="EMBL/GenBank/DDBJ databases">
        <title>Complete genome sequence of Clostridium kluyveri JZZ isolated from the pit mud of a Chinese flavor liquor-making factory.</title>
        <authorList>
            <person name="Wang Y."/>
        </authorList>
    </citation>
    <scope>NUCLEOTIDE SEQUENCE [LARGE SCALE GENOMIC DNA]</scope>
    <source>
        <strain evidence="2 3">JZZ</strain>
    </source>
</reference>
<evidence type="ECO:0008006" key="4">
    <source>
        <dbReference type="Google" id="ProtNLM"/>
    </source>
</evidence>
<dbReference type="Proteomes" id="UP000184604">
    <property type="component" value="Chromosome"/>
</dbReference>
<gene>
    <name evidence="2" type="ORF">BS101_17370</name>
</gene>
<dbReference type="EMBL" id="CP018335">
    <property type="protein sequence ID" value="APM40377.1"/>
    <property type="molecule type" value="Genomic_DNA"/>
</dbReference>
<dbReference type="InterPro" id="IPR023804">
    <property type="entry name" value="DUF3792_TM"/>
</dbReference>
<evidence type="ECO:0000313" key="2">
    <source>
        <dbReference type="EMBL" id="APM40377.1"/>
    </source>
</evidence>
<protein>
    <recommendedName>
        <fullName evidence="4">TIGR04086 family membrane protein</fullName>
    </recommendedName>
</protein>
<keyword evidence="1" id="KW-1133">Transmembrane helix</keyword>
<evidence type="ECO:0000256" key="1">
    <source>
        <dbReference type="SAM" id="Phobius"/>
    </source>
</evidence>
<dbReference type="Pfam" id="PF12670">
    <property type="entry name" value="DUF3792"/>
    <property type="match status" value="1"/>
</dbReference>
<dbReference type="NCBIfam" id="TIGR04086">
    <property type="entry name" value="TIGR04086_membr"/>
    <property type="match status" value="1"/>
</dbReference>
<feature type="transmembrane region" description="Helical" evidence="1">
    <location>
        <begin position="47"/>
        <end position="68"/>
    </location>
</feature>
<dbReference type="RefSeq" id="WP_012620866.1">
    <property type="nucleotide sequence ID" value="NZ_CP018335.1"/>
</dbReference>
<evidence type="ECO:0000313" key="3">
    <source>
        <dbReference type="Proteomes" id="UP000184604"/>
    </source>
</evidence>
<feature type="transmembrane region" description="Helical" evidence="1">
    <location>
        <begin position="75"/>
        <end position="96"/>
    </location>
</feature>
<proteinExistence type="predicted"/>
<dbReference type="AlphaFoldDB" id="A0A1L5FBM3"/>